<dbReference type="EC" id="2.1.1.-" evidence="12"/>
<keyword evidence="3 11" id="KW-0489">Methyltransferase</keyword>
<dbReference type="SUPFAM" id="SSF53335">
    <property type="entry name" value="S-adenosyl-L-methionine-dependent methyltransferases"/>
    <property type="match status" value="1"/>
</dbReference>
<evidence type="ECO:0000256" key="3">
    <source>
        <dbReference type="ARBA" id="ARBA00022603"/>
    </source>
</evidence>
<comment type="caution">
    <text evidence="14">The sequence shown here is derived from an EMBL/GenBank/DDBJ whole genome shotgun (WGS) entry which is preliminary data.</text>
</comment>
<dbReference type="EMBL" id="JAWDGP010000082">
    <property type="protein sequence ID" value="KAK3803857.1"/>
    <property type="molecule type" value="Genomic_DNA"/>
</dbReference>
<organism evidence="14 15">
    <name type="scientific">Elysia crispata</name>
    <name type="common">lettuce slug</name>
    <dbReference type="NCBI Taxonomy" id="231223"/>
    <lineage>
        <taxon>Eukaryota</taxon>
        <taxon>Metazoa</taxon>
        <taxon>Spiralia</taxon>
        <taxon>Lophotrochozoa</taxon>
        <taxon>Mollusca</taxon>
        <taxon>Gastropoda</taxon>
        <taxon>Heterobranchia</taxon>
        <taxon>Euthyneura</taxon>
        <taxon>Panpulmonata</taxon>
        <taxon>Sacoglossa</taxon>
        <taxon>Placobranchoidea</taxon>
        <taxon>Plakobranchidae</taxon>
        <taxon>Elysia</taxon>
    </lineage>
</organism>
<evidence type="ECO:0000259" key="13">
    <source>
        <dbReference type="SMART" id="SM00650"/>
    </source>
</evidence>
<keyword evidence="15" id="KW-1185">Reference proteome</keyword>
<evidence type="ECO:0000256" key="5">
    <source>
        <dbReference type="ARBA" id="ARBA00022691"/>
    </source>
</evidence>
<feature type="binding site" evidence="11">
    <location>
        <position position="55"/>
    </location>
    <ligand>
        <name>S-adenosyl-L-methionine</name>
        <dbReference type="ChEBI" id="CHEBI:59789"/>
    </ligand>
</feature>
<evidence type="ECO:0000256" key="9">
    <source>
        <dbReference type="ARBA" id="ARBA00023128"/>
    </source>
</evidence>
<dbReference type="GO" id="GO:0000179">
    <property type="term" value="F:rRNA (adenine-N6,N6-)-dimethyltransferase activity"/>
    <property type="evidence" value="ECO:0007669"/>
    <property type="project" value="UniProtKB-UniRule"/>
</dbReference>
<gene>
    <name evidence="14" type="ORF">RRG08_029449</name>
</gene>
<dbReference type="GO" id="GO:0034246">
    <property type="term" value="F:mitochondrial transcription factor activity"/>
    <property type="evidence" value="ECO:0007669"/>
    <property type="project" value="TreeGrafter"/>
</dbReference>
<keyword evidence="6 11" id="KW-0694">RNA-binding</keyword>
<feature type="binding site" evidence="11">
    <location>
        <position position="133"/>
    </location>
    <ligand>
        <name>S-adenosyl-L-methionine</name>
        <dbReference type="ChEBI" id="CHEBI:59789"/>
    </ligand>
</feature>
<dbReference type="InterPro" id="IPR001737">
    <property type="entry name" value="KsgA/Erm"/>
</dbReference>
<dbReference type="Pfam" id="PF00398">
    <property type="entry name" value="RrnaAD"/>
    <property type="match status" value="1"/>
</dbReference>
<dbReference type="Proteomes" id="UP001283361">
    <property type="component" value="Unassembled WGS sequence"/>
</dbReference>
<keyword evidence="7" id="KW-0809">Transit peptide</keyword>
<evidence type="ECO:0000313" key="15">
    <source>
        <dbReference type="Proteomes" id="UP001283361"/>
    </source>
</evidence>
<dbReference type="InterPro" id="IPR011530">
    <property type="entry name" value="rRNA_adenine_dimethylase"/>
</dbReference>
<evidence type="ECO:0000256" key="11">
    <source>
        <dbReference type="PROSITE-ProRule" id="PRU01026"/>
    </source>
</evidence>
<dbReference type="InterPro" id="IPR029063">
    <property type="entry name" value="SAM-dependent_MTases_sf"/>
</dbReference>
<feature type="binding site" evidence="11">
    <location>
        <position position="103"/>
    </location>
    <ligand>
        <name>S-adenosyl-L-methionine</name>
        <dbReference type="ChEBI" id="CHEBI:59789"/>
    </ligand>
</feature>
<protein>
    <recommendedName>
        <fullName evidence="12">rRNA adenine N(6)-methyltransferase</fullName>
        <ecNumber evidence="12">2.1.1.-</ecNumber>
    </recommendedName>
</protein>
<dbReference type="InterPro" id="IPR020598">
    <property type="entry name" value="rRNA_Ade_methylase_Trfase_N"/>
</dbReference>
<keyword evidence="5 11" id="KW-0949">S-adenosyl-L-methionine</keyword>
<evidence type="ECO:0000313" key="14">
    <source>
        <dbReference type="EMBL" id="KAK3803857.1"/>
    </source>
</evidence>
<keyword evidence="4 11" id="KW-0808">Transferase</keyword>
<accession>A0AAE1BCY8</accession>
<evidence type="ECO:0000256" key="12">
    <source>
        <dbReference type="RuleBase" id="RU362106"/>
    </source>
</evidence>
<dbReference type="PROSITE" id="PS51689">
    <property type="entry name" value="SAM_RNA_A_N6_MT"/>
    <property type="match status" value="1"/>
</dbReference>
<dbReference type="CDD" id="cd02440">
    <property type="entry name" value="AdoMet_MTases"/>
    <property type="match status" value="1"/>
</dbReference>
<dbReference type="PANTHER" id="PTHR11727:SF17">
    <property type="entry name" value="DIMETHYLADENOSINE TRANSFERASE 1, MITOCHONDRIAL"/>
    <property type="match status" value="1"/>
</dbReference>
<dbReference type="Gene3D" id="3.40.50.150">
    <property type="entry name" value="Vaccinia Virus protein VP39"/>
    <property type="match status" value="1"/>
</dbReference>
<name>A0AAE1BCY8_9GAST</name>
<evidence type="ECO:0000256" key="1">
    <source>
        <dbReference type="ARBA" id="ARBA00004173"/>
    </source>
</evidence>
<proteinExistence type="inferred from homology"/>
<evidence type="ECO:0000256" key="7">
    <source>
        <dbReference type="ARBA" id="ARBA00022946"/>
    </source>
</evidence>
<sequence length="350" mass="40011">MIRLPPLPTIQEIIRIYGLSARKKLSQNFLLDLNLTRKIIKSAGNLKNCCVVEVGPGPGGLTRSILNTEVDKLIVVEKDARFIPSLEILAAASQGRMKIIQGDILNFDMADVVPLEYARQWQENTPEIHVIGNLPFNVSTPLIIRWLDSISKQCNLWSRGRASMTLTFQKEVAERIIAPPRSEYRCRLSVMCQYLCNVSLKFSIPGKAFVPPPKVDVGVVKFVPRREPLIRQPFGLVERINRHLFHHPNKFCVKSLGTLFPPDREDLIWTMIELSGVGDKLRPFELTNEQVQQLCNAYATIIEQEPDILTYEFRSQKSAKERRQKITRVLALEQRLLATNERTDGEKMQR</sequence>
<evidence type="ECO:0000256" key="2">
    <source>
        <dbReference type="ARBA" id="ARBA00022552"/>
    </source>
</evidence>
<evidence type="ECO:0000256" key="4">
    <source>
        <dbReference type="ARBA" id="ARBA00022679"/>
    </source>
</evidence>
<dbReference type="InterPro" id="IPR023165">
    <property type="entry name" value="rRNA_Ade_diMease-like_C"/>
</dbReference>
<feature type="binding site" evidence="11">
    <location>
        <position position="77"/>
    </location>
    <ligand>
        <name>S-adenosyl-L-methionine</name>
        <dbReference type="ChEBI" id="CHEBI:59789"/>
    </ligand>
</feature>
<dbReference type="InterPro" id="IPR020596">
    <property type="entry name" value="rRNA_Ade_Mease_Trfase_CS"/>
</dbReference>
<dbReference type="NCBIfam" id="TIGR00755">
    <property type="entry name" value="ksgA"/>
    <property type="match status" value="1"/>
</dbReference>
<dbReference type="AlphaFoldDB" id="A0AAE1BCY8"/>
<feature type="binding site" evidence="11">
    <location>
        <position position="30"/>
    </location>
    <ligand>
        <name>S-adenosyl-L-methionine</name>
        <dbReference type="ChEBI" id="CHEBI:59789"/>
    </ligand>
</feature>
<dbReference type="PROSITE" id="PS01131">
    <property type="entry name" value="RRNA_A_DIMETH"/>
    <property type="match status" value="1"/>
</dbReference>
<keyword evidence="10" id="KW-0804">Transcription</keyword>
<feature type="binding site" evidence="11">
    <location>
        <position position="28"/>
    </location>
    <ligand>
        <name>S-adenosyl-L-methionine</name>
        <dbReference type="ChEBI" id="CHEBI:59789"/>
    </ligand>
</feature>
<comment type="subcellular location">
    <subcellularLocation>
        <location evidence="1">Mitochondrion</location>
    </subcellularLocation>
</comment>
<dbReference type="GO" id="GO:0005759">
    <property type="term" value="C:mitochondrial matrix"/>
    <property type="evidence" value="ECO:0007669"/>
    <property type="project" value="TreeGrafter"/>
</dbReference>
<dbReference type="GO" id="GO:0003723">
    <property type="term" value="F:RNA binding"/>
    <property type="evidence" value="ECO:0007669"/>
    <property type="project" value="UniProtKB-UniRule"/>
</dbReference>
<dbReference type="FunFam" id="3.40.50.150:FF:000109">
    <property type="entry name" value="rRNA adenine N(6)-methyltransferase"/>
    <property type="match status" value="1"/>
</dbReference>
<keyword evidence="9" id="KW-0496">Mitochondrion</keyword>
<keyword evidence="8" id="KW-0805">Transcription regulation</keyword>
<evidence type="ECO:0000256" key="6">
    <source>
        <dbReference type="ARBA" id="ARBA00022884"/>
    </source>
</evidence>
<dbReference type="GO" id="GO:0006391">
    <property type="term" value="P:transcription initiation at mitochondrial promoter"/>
    <property type="evidence" value="ECO:0007669"/>
    <property type="project" value="TreeGrafter"/>
</dbReference>
<dbReference type="Gene3D" id="1.10.8.100">
    <property type="entry name" value="Ribosomal RNA adenine dimethylase-like, domain 2"/>
    <property type="match status" value="1"/>
</dbReference>
<comment type="similarity">
    <text evidence="11 12">Belongs to the class I-like SAM-binding methyltransferase superfamily. rRNA adenine N(6)-methyltransferase family.</text>
</comment>
<reference evidence="14" key="1">
    <citation type="journal article" date="2023" name="G3 (Bethesda)">
        <title>A reference genome for the long-term kleptoplast-retaining sea slug Elysia crispata morphotype clarki.</title>
        <authorList>
            <person name="Eastman K.E."/>
            <person name="Pendleton A.L."/>
            <person name="Shaikh M.A."/>
            <person name="Suttiyut T."/>
            <person name="Ogas R."/>
            <person name="Tomko P."/>
            <person name="Gavelis G."/>
            <person name="Widhalm J.R."/>
            <person name="Wisecaver J.H."/>
        </authorList>
    </citation>
    <scope>NUCLEOTIDE SEQUENCE</scope>
    <source>
        <strain evidence="14">ECLA1</strain>
    </source>
</reference>
<keyword evidence="2 12" id="KW-0698">rRNA processing</keyword>
<dbReference type="PANTHER" id="PTHR11727">
    <property type="entry name" value="DIMETHYLADENOSINE TRANSFERASE"/>
    <property type="match status" value="1"/>
</dbReference>
<evidence type="ECO:0000256" key="8">
    <source>
        <dbReference type="ARBA" id="ARBA00023015"/>
    </source>
</evidence>
<evidence type="ECO:0000256" key="10">
    <source>
        <dbReference type="ARBA" id="ARBA00023163"/>
    </source>
</evidence>
<dbReference type="SMART" id="SM00650">
    <property type="entry name" value="rADc"/>
    <property type="match status" value="1"/>
</dbReference>
<feature type="domain" description="Ribosomal RNA adenine methylase transferase N-terminal" evidence="13">
    <location>
        <begin position="35"/>
        <end position="226"/>
    </location>
</feature>